<feature type="transmembrane region" description="Helical" evidence="1">
    <location>
        <begin position="130"/>
        <end position="149"/>
    </location>
</feature>
<keyword evidence="3" id="KW-1185">Reference proteome</keyword>
<organism evidence="2 3">
    <name type="scientific">Pedobacter cryoconitis</name>
    <dbReference type="NCBI Taxonomy" id="188932"/>
    <lineage>
        <taxon>Bacteria</taxon>
        <taxon>Pseudomonadati</taxon>
        <taxon>Bacteroidota</taxon>
        <taxon>Sphingobacteriia</taxon>
        <taxon>Sphingobacteriales</taxon>
        <taxon>Sphingobacteriaceae</taxon>
        <taxon>Pedobacter</taxon>
    </lineage>
</organism>
<accession>A0A127VC15</accession>
<protein>
    <submittedName>
        <fullName evidence="2">Uncharacterized protein</fullName>
    </submittedName>
</protein>
<proteinExistence type="predicted"/>
<feature type="transmembrane region" description="Helical" evidence="1">
    <location>
        <begin position="43"/>
        <end position="61"/>
    </location>
</feature>
<evidence type="ECO:0000256" key="1">
    <source>
        <dbReference type="SAM" id="Phobius"/>
    </source>
</evidence>
<feature type="transmembrane region" description="Helical" evidence="1">
    <location>
        <begin position="68"/>
        <end position="86"/>
    </location>
</feature>
<reference evidence="2 3" key="1">
    <citation type="submission" date="2016-03" db="EMBL/GenBank/DDBJ databases">
        <title>Complete genome sequence of Pedobacter cryoconitis PAMC 27485.</title>
        <authorList>
            <person name="Lee J."/>
            <person name="Kim O.-S."/>
        </authorList>
    </citation>
    <scope>NUCLEOTIDE SEQUENCE [LARGE SCALE GENOMIC DNA]</scope>
    <source>
        <strain evidence="2 3">PAMC 27485</strain>
    </source>
</reference>
<evidence type="ECO:0000313" key="2">
    <source>
        <dbReference type="EMBL" id="AMP98942.1"/>
    </source>
</evidence>
<dbReference type="AlphaFoldDB" id="A0A127VC15"/>
<feature type="transmembrane region" description="Helical" evidence="1">
    <location>
        <begin position="92"/>
        <end position="118"/>
    </location>
</feature>
<keyword evidence="1" id="KW-0812">Transmembrane</keyword>
<keyword evidence="1" id="KW-0472">Membrane</keyword>
<name>A0A127VC15_9SPHI</name>
<feature type="transmembrane region" description="Helical" evidence="1">
    <location>
        <begin position="12"/>
        <end position="31"/>
    </location>
</feature>
<gene>
    <name evidence="2" type="ORF">AY601_2038</name>
</gene>
<keyword evidence="1" id="KW-1133">Transmembrane helix</keyword>
<dbReference type="KEGG" id="pcm:AY601_2038"/>
<evidence type="ECO:0000313" key="3">
    <source>
        <dbReference type="Proteomes" id="UP000071561"/>
    </source>
</evidence>
<dbReference type="Proteomes" id="UP000071561">
    <property type="component" value="Chromosome"/>
</dbReference>
<dbReference type="EMBL" id="CP014504">
    <property type="protein sequence ID" value="AMP98942.1"/>
    <property type="molecule type" value="Genomic_DNA"/>
</dbReference>
<sequence>MAFLDKWRNRKLFIIAGGILVIMAIAVIFPIEKSKAITIAEFHYTYLTLIIGVLLSLYGFLGTRIFTALLFMILSAIISSMIWFMLFSDSFVSMIVAIWIGFPVGLLVGLIFVIVNALFLEPVERKRWKLIKQVLVYVLILSMFTLLFYKGGL</sequence>
<dbReference type="PATRIC" id="fig|188932.3.peg.2135"/>